<protein>
    <recommendedName>
        <fullName evidence="2">histidine kinase</fullName>
        <ecNumber evidence="2">2.7.13.3</ecNumber>
    </recommendedName>
</protein>
<evidence type="ECO:0000313" key="10">
    <source>
        <dbReference type="Proteomes" id="UP000199698"/>
    </source>
</evidence>
<dbReference type="SUPFAM" id="SSF55874">
    <property type="entry name" value="ATPase domain of HSP90 chaperone/DNA topoisomerase II/histidine kinase"/>
    <property type="match status" value="1"/>
</dbReference>
<dbReference type="GO" id="GO:0005886">
    <property type="term" value="C:plasma membrane"/>
    <property type="evidence" value="ECO:0007669"/>
    <property type="project" value="TreeGrafter"/>
</dbReference>
<keyword evidence="5 9" id="KW-0418">Kinase</keyword>
<dbReference type="InterPro" id="IPR036890">
    <property type="entry name" value="HATPase_C_sf"/>
</dbReference>
<gene>
    <name evidence="9" type="ORF">GA0061080_10079</name>
</gene>
<dbReference type="EC" id="2.7.13.3" evidence="2"/>
<evidence type="ECO:0000313" key="9">
    <source>
        <dbReference type="EMBL" id="SCB86807.1"/>
    </source>
</evidence>
<dbReference type="InterPro" id="IPR050351">
    <property type="entry name" value="BphY/WalK/GraS-like"/>
</dbReference>
<dbReference type="InterPro" id="IPR004358">
    <property type="entry name" value="Sig_transdc_His_kin-like_C"/>
</dbReference>
<dbReference type="PANTHER" id="PTHR45453">
    <property type="entry name" value="PHOSPHATE REGULON SENSOR PROTEIN PHOR"/>
    <property type="match status" value="1"/>
</dbReference>
<dbReference type="SMART" id="SM00387">
    <property type="entry name" value="HATPase_c"/>
    <property type="match status" value="1"/>
</dbReference>
<dbReference type="GO" id="GO:0004721">
    <property type="term" value="F:phosphoprotein phosphatase activity"/>
    <property type="evidence" value="ECO:0007669"/>
    <property type="project" value="TreeGrafter"/>
</dbReference>
<dbReference type="RefSeq" id="WP_091120780.1">
    <property type="nucleotide sequence ID" value="NZ_FMBA01000007.1"/>
</dbReference>
<keyword evidence="10" id="KW-1185">Reference proteome</keyword>
<sequence length="481" mass="55228">MKKLTAVLSFFILIVAFSYLGWRTIEHEVLMRQTNQKLLAQSQMKNIKSSIESLLNQRAVYFNSLAQFLHSDQTDIDVFLASQTDIKNIFKIKHNKIVYFSNKTDLQWSNIVESIEYDSSILVNHHSQSEQFQPKFGWYQSYDHLIYWVIESDTIIGFELSTINFSLNVICLFDDQMLADNFMLLDHDKQIYVNGEQLADSITITLDYPLQSWKLIYYYQSPKLLVLYLLGGGVIGLFIIAISFIVLYCYREYTRTLRLAKQQVSFVGQVSHEFKTPLTNITLYAELLQEKLIDEPVPISDYLEVITSESKRLIRLVQNVLNFNKPAKLNIKLVNLTHLVERVYTTFKPVLAKKSLQLNLIINCDKNCMINTDEDSVLQIVNNFLSNAEKYAARGKKVDLLLNKNDKQTIITVRDYGIGIPSHLIRQIFKPFYRINSSITEGVAGTGIGLTIANQLAQQLNGTIQVVNENPGVAFSLIIME</sequence>
<dbReference type="PROSITE" id="PS50109">
    <property type="entry name" value="HIS_KIN"/>
    <property type="match status" value="1"/>
</dbReference>
<dbReference type="SMART" id="SM00388">
    <property type="entry name" value="HisKA"/>
    <property type="match status" value="1"/>
</dbReference>
<dbReference type="GO" id="GO:0000155">
    <property type="term" value="F:phosphorelay sensor kinase activity"/>
    <property type="evidence" value="ECO:0007669"/>
    <property type="project" value="InterPro"/>
</dbReference>
<dbReference type="OrthoDB" id="9804645at2"/>
<dbReference type="PANTHER" id="PTHR45453:SF1">
    <property type="entry name" value="PHOSPHATE REGULON SENSOR PROTEIN PHOR"/>
    <property type="match status" value="1"/>
</dbReference>
<evidence type="ECO:0000256" key="1">
    <source>
        <dbReference type="ARBA" id="ARBA00000085"/>
    </source>
</evidence>
<feature type="transmembrane region" description="Helical" evidence="7">
    <location>
        <begin position="225"/>
        <end position="250"/>
    </location>
</feature>
<dbReference type="EMBL" id="FMBA01000007">
    <property type="protein sequence ID" value="SCB86807.1"/>
    <property type="molecule type" value="Genomic_DNA"/>
</dbReference>
<name>A0A1C3ZWL8_9GAMM</name>
<dbReference type="STRING" id="1798183.GA0061080_10079"/>
<dbReference type="AlphaFoldDB" id="A0A1C3ZWL8"/>
<evidence type="ECO:0000256" key="6">
    <source>
        <dbReference type="ARBA" id="ARBA00023012"/>
    </source>
</evidence>
<comment type="catalytic activity">
    <reaction evidence="1">
        <text>ATP + protein L-histidine = ADP + protein N-phospho-L-histidine.</text>
        <dbReference type="EC" id="2.7.13.3"/>
    </reaction>
</comment>
<dbReference type="Proteomes" id="UP000199698">
    <property type="component" value="Unassembled WGS sequence"/>
</dbReference>
<dbReference type="CDD" id="cd00075">
    <property type="entry name" value="HATPase"/>
    <property type="match status" value="1"/>
</dbReference>
<dbReference type="Gene3D" id="1.10.287.130">
    <property type="match status" value="1"/>
</dbReference>
<keyword evidence="3" id="KW-0597">Phosphoprotein</keyword>
<keyword evidence="4" id="KW-0808">Transferase</keyword>
<evidence type="ECO:0000256" key="2">
    <source>
        <dbReference type="ARBA" id="ARBA00012438"/>
    </source>
</evidence>
<evidence type="ECO:0000256" key="7">
    <source>
        <dbReference type="SAM" id="Phobius"/>
    </source>
</evidence>
<dbReference type="InterPro" id="IPR005467">
    <property type="entry name" value="His_kinase_dom"/>
</dbReference>
<dbReference type="SUPFAM" id="SSF47384">
    <property type="entry name" value="Homodimeric domain of signal transducing histidine kinase"/>
    <property type="match status" value="1"/>
</dbReference>
<dbReference type="InterPro" id="IPR003594">
    <property type="entry name" value="HATPase_dom"/>
</dbReference>
<evidence type="ECO:0000259" key="8">
    <source>
        <dbReference type="PROSITE" id="PS50109"/>
    </source>
</evidence>
<dbReference type="GO" id="GO:0016036">
    <property type="term" value="P:cellular response to phosphate starvation"/>
    <property type="evidence" value="ECO:0007669"/>
    <property type="project" value="TreeGrafter"/>
</dbReference>
<dbReference type="CDD" id="cd00082">
    <property type="entry name" value="HisKA"/>
    <property type="match status" value="1"/>
</dbReference>
<feature type="domain" description="Histidine kinase" evidence="8">
    <location>
        <begin position="269"/>
        <end position="481"/>
    </location>
</feature>
<evidence type="ECO:0000256" key="3">
    <source>
        <dbReference type="ARBA" id="ARBA00022553"/>
    </source>
</evidence>
<keyword evidence="7" id="KW-0472">Membrane</keyword>
<keyword evidence="6" id="KW-0902">Two-component regulatory system</keyword>
<dbReference type="Pfam" id="PF00512">
    <property type="entry name" value="HisKA"/>
    <property type="match status" value="1"/>
</dbReference>
<keyword evidence="7" id="KW-0812">Transmembrane</keyword>
<dbReference type="Pfam" id="PF02518">
    <property type="entry name" value="HATPase_c"/>
    <property type="match status" value="1"/>
</dbReference>
<reference evidence="10" key="1">
    <citation type="submission" date="2016-08" db="EMBL/GenBank/DDBJ databases">
        <authorList>
            <person name="Varghese N."/>
            <person name="Submissions Spin"/>
        </authorList>
    </citation>
    <scope>NUCLEOTIDE SEQUENCE [LARGE SCALE GENOMIC DNA]</scope>
    <source>
        <strain evidence="10">R-53144</strain>
    </source>
</reference>
<dbReference type="PRINTS" id="PR00344">
    <property type="entry name" value="BCTRLSENSOR"/>
</dbReference>
<dbReference type="InterPro" id="IPR003661">
    <property type="entry name" value="HisK_dim/P_dom"/>
</dbReference>
<evidence type="ECO:0000256" key="5">
    <source>
        <dbReference type="ARBA" id="ARBA00022777"/>
    </source>
</evidence>
<proteinExistence type="predicted"/>
<evidence type="ECO:0000256" key="4">
    <source>
        <dbReference type="ARBA" id="ARBA00022679"/>
    </source>
</evidence>
<keyword evidence="7" id="KW-1133">Transmembrane helix</keyword>
<organism evidence="9 10">
    <name type="scientific">Gilliamella intestini</name>
    <dbReference type="NCBI Taxonomy" id="1798183"/>
    <lineage>
        <taxon>Bacteria</taxon>
        <taxon>Pseudomonadati</taxon>
        <taxon>Pseudomonadota</taxon>
        <taxon>Gammaproteobacteria</taxon>
        <taxon>Orbales</taxon>
        <taxon>Orbaceae</taxon>
        <taxon>Gilliamella</taxon>
    </lineage>
</organism>
<accession>A0A1C3ZWL8</accession>
<dbReference type="InterPro" id="IPR036097">
    <property type="entry name" value="HisK_dim/P_sf"/>
</dbReference>
<dbReference type="Gene3D" id="3.30.565.10">
    <property type="entry name" value="Histidine kinase-like ATPase, C-terminal domain"/>
    <property type="match status" value="1"/>
</dbReference>